<dbReference type="EMBL" id="QXFY01000784">
    <property type="protein sequence ID" value="KAE9335706.1"/>
    <property type="molecule type" value="Genomic_DNA"/>
</dbReference>
<evidence type="ECO:0000313" key="9">
    <source>
        <dbReference type="EMBL" id="KAE9335706.1"/>
    </source>
</evidence>
<dbReference type="EMBL" id="QXGA01000434">
    <property type="protein sequence ID" value="KAE9146017.1"/>
    <property type="molecule type" value="Genomic_DNA"/>
</dbReference>
<dbReference type="Proteomes" id="UP000440367">
    <property type="component" value="Unassembled WGS sequence"/>
</dbReference>
<evidence type="ECO:0000313" key="13">
    <source>
        <dbReference type="Proteomes" id="UP000440367"/>
    </source>
</evidence>
<evidence type="ECO:0000313" key="10">
    <source>
        <dbReference type="Proteomes" id="UP000429523"/>
    </source>
</evidence>
<dbReference type="Proteomes" id="UP000441208">
    <property type="component" value="Unassembled WGS sequence"/>
</dbReference>
<sequence>MQSPTAWRSLVLLWVSNPRCCRCSARRTNSGRSPRSAVSWILKRLLRTSNWSC</sequence>
<dbReference type="Proteomes" id="UP000440732">
    <property type="component" value="Unassembled WGS sequence"/>
</dbReference>
<dbReference type="EMBL" id="QXGE01000431">
    <property type="protein sequence ID" value="KAE9312675.1"/>
    <property type="molecule type" value="Genomic_DNA"/>
</dbReference>
<evidence type="ECO:0000313" key="1">
    <source>
        <dbReference type="EMBL" id="KAE8934716.1"/>
    </source>
</evidence>
<evidence type="ECO:0000313" key="12">
    <source>
        <dbReference type="Proteomes" id="UP000437068"/>
    </source>
</evidence>
<proteinExistence type="predicted"/>
<organism evidence="8 12">
    <name type="scientific">Phytophthora fragariae</name>
    <dbReference type="NCBI Taxonomy" id="53985"/>
    <lineage>
        <taxon>Eukaryota</taxon>
        <taxon>Sar</taxon>
        <taxon>Stramenopiles</taxon>
        <taxon>Oomycota</taxon>
        <taxon>Peronosporomycetes</taxon>
        <taxon>Peronosporales</taxon>
        <taxon>Peronosporaceae</taxon>
        <taxon>Phytophthora</taxon>
    </lineage>
</organism>
<evidence type="ECO:0000313" key="2">
    <source>
        <dbReference type="EMBL" id="KAE8957525.1"/>
    </source>
</evidence>
<dbReference type="EMBL" id="QXFZ01000698">
    <property type="protein sequence ID" value="KAE9107670.1"/>
    <property type="molecule type" value="Genomic_DNA"/>
</dbReference>
<evidence type="ECO:0000313" key="6">
    <source>
        <dbReference type="EMBL" id="KAE9203926.1"/>
    </source>
</evidence>
<dbReference type="EMBL" id="QXGD01000873">
    <property type="protein sequence ID" value="KAE9221738.1"/>
    <property type="molecule type" value="Genomic_DNA"/>
</dbReference>
<dbReference type="AlphaFoldDB" id="A0A6A4E5M1"/>
<gene>
    <name evidence="8" type="ORF">PF001_g9110</name>
    <name evidence="7" type="ORF">PF002_g15490</name>
    <name evidence="6" type="ORF">PF005_g13997</name>
    <name evidence="5" type="ORF">PF006_g9186</name>
    <name evidence="4" type="ORF">PF007_g12955</name>
    <name evidence="9" type="ORF">PF008_g13357</name>
    <name evidence="1" type="ORF">PF009_g15323</name>
    <name evidence="3" type="ORF">PF010_g31200</name>
    <name evidence="2" type="ORF">PF011_g31115</name>
</gene>
<evidence type="ECO:0000313" key="7">
    <source>
        <dbReference type="EMBL" id="KAE9221738.1"/>
    </source>
</evidence>
<evidence type="ECO:0000313" key="16">
    <source>
        <dbReference type="Proteomes" id="UP000460718"/>
    </source>
</evidence>
<evidence type="ECO:0000313" key="15">
    <source>
        <dbReference type="Proteomes" id="UP000441208"/>
    </source>
</evidence>
<evidence type="ECO:0000313" key="4">
    <source>
        <dbReference type="EMBL" id="KAE9107670.1"/>
    </source>
</evidence>
<evidence type="ECO:0000313" key="8">
    <source>
        <dbReference type="EMBL" id="KAE9312675.1"/>
    </source>
</evidence>
<dbReference type="EMBL" id="QXFW01007223">
    <property type="protein sequence ID" value="KAE8957525.1"/>
    <property type="molecule type" value="Genomic_DNA"/>
</dbReference>
<evidence type="ECO:0000313" key="14">
    <source>
        <dbReference type="Proteomes" id="UP000440732"/>
    </source>
</evidence>
<accession>A0A6A4E5M1</accession>
<name>A0A6A4E5M1_9STRA</name>
<comment type="caution">
    <text evidence="8">The sequence shown here is derived from an EMBL/GenBank/DDBJ whole genome shotgun (WGS) entry which is preliminary data.</text>
</comment>
<dbReference type="Proteomes" id="UP000486351">
    <property type="component" value="Unassembled WGS sequence"/>
</dbReference>
<dbReference type="Proteomes" id="UP000437068">
    <property type="component" value="Unassembled WGS sequence"/>
</dbReference>
<dbReference type="EMBL" id="QXGB01000804">
    <property type="protein sequence ID" value="KAE9203926.1"/>
    <property type="molecule type" value="Genomic_DNA"/>
</dbReference>
<dbReference type="EMBL" id="QXFX01006794">
    <property type="protein sequence ID" value="KAE9057893.1"/>
    <property type="molecule type" value="Genomic_DNA"/>
</dbReference>
<evidence type="ECO:0000313" key="11">
    <source>
        <dbReference type="Proteomes" id="UP000433483"/>
    </source>
</evidence>
<protein>
    <submittedName>
        <fullName evidence="8">Uncharacterized protein</fullName>
    </submittedName>
</protein>
<dbReference type="EMBL" id="QXGF01000877">
    <property type="protein sequence ID" value="KAE8934716.1"/>
    <property type="molecule type" value="Genomic_DNA"/>
</dbReference>
<evidence type="ECO:0000313" key="5">
    <source>
        <dbReference type="EMBL" id="KAE9146017.1"/>
    </source>
</evidence>
<dbReference type="Proteomes" id="UP000488956">
    <property type="component" value="Unassembled WGS sequence"/>
</dbReference>
<dbReference type="Proteomes" id="UP000433483">
    <property type="component" value="Unassembled WGS sequence"/>
</dbReference>
<dbReference type="Proteomes" id="UP000429523">
    <property type="component" value="Unassembled WGS sequence"/>
</dbReference>
<evidence type="ECO:0000313" key="3">
    <source>
        <dbReference type="EMBL" id="KAE9057893.1"/>
    </source>
</evidence>
<dbReference type="Proteomes" id="UP000460718">
    <property type="component" value="Unassembled WGS sequence"/>
</dbReference>
<reference evidence="10 11" key="1">
    <citation type="submission" date="2018-08" db="EMBL/GenBank/DDBJ databases">
        <title>Genomic investigation of the strawberry pathogen Phytophthora fragariae indicates pathogenicity is determined by transcriptional variation in three key races.</title>
        <authorList>
            <person name="Adams T.M."/>
            <person name="Armitage A.D."/>
            <person name="Sobczyk M.K."/>
            <person name="Bates H.J."/>
            <person name="Dunwell J.M."/>
            <person name="Nellist C.F."/>
            <person name="Harrison R.J."/>
        </authorList>
    </citation>
    <scope>NUCLEOTIDE SEQUENCE [LARGE SCALE GENOMIC DNA]</scope>
    <source>
        <strain evidence="8 12">A4</strain>
        <strain evidence="7 13">BC-1</strain>
        <strain evidence="6 11">NOV-27</strain>
        <strain evidence="5 14">NOV-5</strain>
        <strain evidence="4 15">NOV-71</strain>
        <strain evidence="9 17">NOV-77</strain>
        <strain evidence="1 10">NOV-9</strain>
        <strain evidence="3 18">ONT-3</strain>
        <strain evidence="2 16">SCRP245</strain>
    </source>
</reference>
<evidence type="ECO:0000313" key="17">
    <source>
        <dbReference type="Proteomes" id="UP000486351"/>
    </source>
</evidence>
<keyword evidence="11" id="KW-1185">Reference proteome</keyword>
<evidence type="ECO:0000313" key="18">
    <source>
        <dbReference type="Proteomes" id="UP000488956"/>
    </source>
</evidence>